<dbReference type="GO" id="GO:0005886">
    <property type="term" value="C:plasma membrane"/>
    <property type="evidence" value="ECO:0007669"/>
    <property type="project" value="UniProtKB-SubCell"/>
</dbReference>
<dbReference type="KEGG" id="zdf:AN401_07630"/>
<dbReference type="Pfam" id="PF02518">
    <property type="entry name" value="HATPase_c"/>
    <property type="match status" value="1"/>
</dbReference>
<dbReference type="Gene3D" id="1.10.287.130">
    <property type="match status" value="1"/>
</dbReference>
<evidence type="ECO:0000256" key="9">
    <source>
        <dbReference type="ARBA" id="ARBA00022777"/>
    </source>
</evidence>
<dbReference type="SMART" id="SM00387">
    <property type="entry name" value="HATPase_c"/>
    <property type="match status" value="1"/>
</dbReference>
<evidence type="ECO:0000259" key="16">
    <source>
        <dbReference type="PROSITE" id="PS50885"/>
    </source>
</evidence>
<dbReference type="InterPro" id="IPR036097">
    <property type="entry name" value="HisK_dim/P_sf"/>
</dbReference>
<dbReference type="CDD" id="cd00082">
    <property type="entry name" value="HisKA"/>
    <property type="match status" value="1"/>
</dbReference>
<sequence>MGSFLSLTTRLSLLFGVTMIGIWSLVSLVLIQSLDHHFDQQDQADIQGKLQLARNFLATHLQGDGQRWPLLEEHLNDALSGHGSHYILMLDPDGRMLVDARPPGARQPGLDHLPLAMPPSDSWQQSWEEQGIVYRGLAEWEDFGPSLPWPGAPERVLIRVVLDTSYHQHFIDDIKKGLAWFTGGIALISVLLGWLASRLGLKPLRELASVSTRVSAAKLDHRLSLAQAPVELHAPIQAFNAMLDRLEDSFRRLSEFSSDIAHELRTPVNSLMMQTQVALSRERDADDYREALYNNLEAAERLARMIGEMLFLAKSEQGLLTVQAEEVDLAGEVDELLEFFEPLASEQQLRLRRRGEARLHGDRAMLQRAFSNLLSNAIRYTPAGAEIRVEIGRDDDAVIVAVANPGTPIPAEQWPRLFDRFYRADSARQSATDGTGLGLSIAKAIVQAHGGTLSVHSDEHETRFSARFPRTRPPGASA</sequence>
<evidence type="ECO:0000313" key="17">
    <source>
        <dbReference type="EMBL" id="ATG73746.1"/>
    </source>
</evidence>
<dbReference type="InterPro" id="IPR005467">
    <property type="entry name" value="His_kinase_dom"/>
</dbReference>
<proteinExistence type="predicted"/>
<evidence type="ECO:0000256" key="12">
    <source>
        <dbReference type="ARBA" id="ARBA00023012"/>
    </source>
</evidence>
<dbReference type="PROSITE" id="PS50885">
    <property type="entry name" value="HAMP"/>
    <property type="match status" value="1"/>
</dbReference>
<feature type="transmembrane region" description="Helical" evidence="14">
    <location>
        <begin position="12"/>
        <end position="31"/>
    </location>
</feature>
<keyword evidence="6 14" id="KW-0808">Transferase</keyword>
<dbReference type="Gene3D" id="3.30.565.10">
    <property type="entry name" value="Histidine kinase-like ATPase, C-terminal domain"/>
    <property type="match status" value="1"/>
</dbReference>
<dbReference type="InterPro" id="IPR003660">
    <property type="entry name" value="HAMP_dom"/>
</dbReference>
<dbReference type="GO" id="GO:0005524">
    <property type="term" value="F:ATP binding"/>
    <property type="evidence" value="ECO:0007669"/>
    <property type="project" value="UniProtKB-KW"/>
</dbReference>
<dbReference type="InterPro" id="IPR036890">
    <property type="entry name" value="HATPase_C_sf"/>
</dbReference>
<dbReference type="PRINTS" id="PR00344">
    <property type="entry name" value="BCTRLSENSOR"/>
</dbReference>
<comment type="catalytic activity">
    <reaction evidence="1 14">
        <text>ATP + protein L-histidine = ADP + protein N-phospho-L-histidine.</text>
        <dbReference type="EC" id="2.7.13.3"/>
    </reaction>
</comment>
<dbReference type="PANTHER" id="PTHR45436:SF15">
    <property type="entry name" value="SENSOR HISTIDINE KINASE CUSS"/>
    <property type="match status" value="1"/>
</dbReference>
<dbReference type="FunFam" id="3.30.565.10:FF:000006">
    <property type="entry name" value="Sensor histidine kinase WalK"/>
    <property type="match status" value="1"/>
</dbReference>
<keyword evidence="9 14" id="KW-0418">Kinase</keyword>
<name>A0A291HNF2_9GAMM</name>
<evidence type="ECO:0000256" key="4">
    <source>
        <dbReference type="ARBA" id="ARBA00022519"/>
    </source>
</evidence>
<keyword evidence="10 14" id="KW-0067">ATP-binding</keyword>
<feature type="transmembrane region" description="Helical" evidence="14">
    <location>
        <begin position="178"/>
        <end position="196"/>
    </location>
</feature>
<keyword evidence="12 14" id="KW-0902">Two-component regulatory system</keyword>
<evidence type="ECO:0000256" key="1">
    <source>
        <dbReference type="ARBA" id="ARBA00000085"/>
    </source>
</evidence>
<keyword evidence="3 14" id="KW-1003">Cell membrane</keyword>
<evidence type="ECO:0000256" key="8">
    <source>
        <dbReference type="ARBA" id="ARBA00022741"/>
    </source>
</evidence>
<dbReference type="SMART" id="SM00304">
    <property type="entry name" value="HAMP"/>
    <property type="match status" value="1"/>
</dbReference>
<dbReference type="SUPFAM" id="SSF55874">
    <property type="entry name" value="ATPase domain of HSP90 chaperone/DNA topoisomerase II/histidine kinase"/>
    <property type="match status" value="1"/>
</dbReference>
<dbReference type="AlphaFoldDB" id="A0A291HNF2"/>
<dbReference type="EMBL" id="CP012621">
    <property type="protein sequence ID" value="ATG73746.1"/>
    <property type="molecule type" value="Genomic_DNA"/>
</dbReference>
<comment type="subcellular location">
    <subcellularLocation>
        <location evidence="2">Cell inner membrane</location>
        <topology evidence="2">Multi-pass membrane protein</topology>
    </subcellularLocation>
</comment>
<dbReference type="GO" id="GO:0000155">
    <property type="term" value="F:phosphorelay sensor kinase activity"/>
    <property type="evidence" value="ECO:0007669"/>
    <property type="project" value="InterPro"/>
</dbReference>
<keyword evidence="18" id="KW-1185">Reference proteome</keyword>
<dbReference type="CDD" id="cd06225">
    <property type="entry name" value="HAMP"/>
    <property type="match status" value="1"/>
</dbReference>
<evidence type="ECO:0000256" key="13">
    <source>
        <dbReference type="ARBA" id="ARBA00023136"/>
    </source>
</evidence>
<dbReference type="EC" id="2.7.13.3" evidence="14"/>
<keyword evidence="7 14" id="KW-0812">Transmembrane</keyword>
<feature type="domain" description="HAMP" evidence="16">
    <location>
        <begin position="198"/>
        <end position="251"/>
    </location>
</feature>
<dbReference type="InterPro" id="IPR003594">
    <property type="entry name" value="HATPase_dom"/>
</dbReference>
<evidence type="ECO:0000256" key="6">
    <source>
        <dbReference type="ARBA" id="ARBA00022679"/>
    </source>
</evidence>
<evidence type="ECO:0000313" key="18">
    <source>
        <dbReference type="Proteomes" id="UP000217763"/>
    </source>
</evidence>
<dbReference type="SMART" id="SM00388">
    <property type="entry name" value="HisKA"/>
    <property type="match status" value="1"/>
</dbReference>
<dbReference type="RefSeq" id="WP_096778999.1">
    <property type="nucleotide sequence ID" value="NZ_CP012621.1"/>
</dbReference>
<dbReference type="InterPro" id="IPR004358">
    <property type="entry name" value="Sig_transdc_His_kin-like_C"/>
</dbReference>
<dbReference type="CDD" id="cd00075">
    <property type="entry name" value="HATPase"/>
    <property type="match status" value="1"/>
</dbReference>
<dbReference type="InterPro" id="IPR003661">
    <property type="entry name" value="HisK_dim/P_dom"/>
</dbReference>
<dbReference type="Gene3D" id="6.10.340.10">
    <property type="match status" value="1"/>
</dbReference>
<evidence type="ECO:0000256" key="3">
    <source>
        <dbReference type="ARBA" id="ARBA00022475"/>
    </source>
</evidence>
<keyword evidence="4 14" id="KW-0997">Cell inner membrane</keyword>
<dbReference type="PROSITE" id="PS50109">
    <property type="entry name" value="HIS_KIN"/>
    <property type="match status" value="1"/>
</dbReference>
<evidence type="ECO:0000256" key="7">
    <source>
        <dbReference type="ARBA" id="ARBA00022692"/>
    </source>
</evidence>
<organism evidence="17 18">
    <name type="scientific">Zobellella denitrificans</name>
    <dbReference type="NCBI Taxonomy" id="347534"/>
    <lineage>
        <taxon>Bacteria</taxon>
        <taxon>Pseudomonadati</taxon>
        <taxon>Pseudomonadota</taxon>
        <taxon>Gammaproteobacteria</taxon>
        <taxon>Aeromonadales</taxon>
        <taxon>Aeromonadaceae</taxon>
        <taxon>Zobellella</taxon>
    </lineage>
</organism>
<dbReference type="PANTHER" id="PTHR45436">
    <property type="entry name" value="SENSOR HISTIDINE KINASE YKOH"/>
    <property type="match status" value="1"/>
</dbReference>
<comment type="function">
    <text evidence="14">Member of a two-component regulatory system.</text>
</comment>
<dbReference type="InterPro" id="IPR006290">
    <property type="entry name" value="CztS_silS_copS"/>
</dbReference>
<evidence type="ECO:0000256" key="2">
    <source>
        <dbReference type="ARBA" id="ARBA00004429"/>
    </source>
</evidence>
<dbReference type="Pfam" id="PF00672">
    <property type="entry name" value="HAMP"/>
    <property type="match status" value="1"/>
</dbReference>
<evidence type="ECO:0000256" key="14">
    <source>
        <dbReference type="RuleBase" id="RU364088"/>
    </source>
</evidence>
<keyword evidence="13 14" id="KW-0472">Membrane</keyword>
<evidence type="ECO:0000259" key="15">
    <source>
        <dbReference type="PROSITE" id="PS50109"/>
    </source>
</evidence>
<keyword evidence="11 14" id="KW-1133">Transmembrane helix</keyword>
<dbReference type="InterPro" id="IPR050428">
    <property type="entry name" value="TCS_sensor_his_kinase"/>
</dbReference>
<feature type="domain" description="Histidine kinase" evidence="15">
    <location>
        <begin position="259"/>
        <end position="472"/>
    </location>
</feature>
<dbReference type="InterPro" id="IPR048590">
    <property type="entry name" value="CusS-like_sensor"/>
</dbReference>
<dbReference type="Proteomes" id="UP000217763">
    <property type="component" value="Chromosome"/>
</dbReference>
<gene>
    <name evidence="17" type="ORF">AN401_07630</name>
</gene>
<reference evidence="18" key="1">
    <citation type="submission" date="2015-09" db="EMBL/GenBank/DDBJ databases">
        <authorList>
            <person name="Shao Z."/>
            <person name="Wang L."/>
        </authorList>
    </citation>
    <scope>NUCLEOTIDE SEQUENCE [LARGE SCALE GENOMIC DNA]</scope>
    <source>
        <strain evidence="18">F13-1</strain>
    </source>
</reference>
<dbReference type="Pfam" id="PF00512">
    <property type="entry name" value="HisKA"/>
    <property type="match status" value="1"/>
</dbReference>
<dbReference type="SUPFAM" id="SSF47384">
    <property type="entry name" value="Homodimeric domain of signal transducing histidine kinase"/>
    <property type="match status" value="1"/>
</dbReference>
<dbReference type="Pfam" id="PF21085">
    <property type="entry name" value="CusS"/>
    <property type="match status" value="1"/>
</dbReference>
<accession>A0A291HNF2</accession>
<protein>
    <recommendedName>
        <fullName evidence="14">Sensor protein</fullName>
        <ecNumber evidence="14">2.7.13.3</ecNumber>
    </recommendedName>
</protein>
<keyword evidence="5" id="KW-0597">Phosphoprotein</keyword>
<evidence type="ECO:0000256" key="10">
    <source>
        <dbReference type="ARBA" id="ARBA00022840"/>
    </source>
</evidence>
<evidence type="ECO:0000256" key="11">
    <source>
        <dbReference type="ARBA" id="ARBA00022989"/>
    </source>
</evidence>
<dbReference type="NCBIfam" id="TIGR01386">
    <property type="entry name" value="cztS_silS_copS"/>
    <property type="match status" value="1"/>
</dbReference>
<keyword evidence="8 14" id="KW-0547">Nucleotide-binding</keyword>
<evidence type="ECO:0000256" key="5">
    <source>
        <dbReference type="ARBA" id="ARBA00022553"/>
    </source>
</evidence>